<dbReference type="EMBL" id="ADCP02000001">
    <property type="protein sequence ID" value="EFV44721.2"/>
    <property type="molecule type" value="Genomic_DNA"/>
</dbReference>
<dbReference type="HAMAP" id="MF_00090">
    <property type="entry name" value="PIMT"/>
    <property type="match status" value="1"/>
</dbReference>
<dbReference type="GO" id="GO:0030091">
    <property type="term" value="P:protein repair"/>
    <property type="evidence" value="ECO:0007669"/>
    <property type="project" value="UniProtKB-UniRule"/>
</dbReference>
<dbReference type="PANTHER" id="PTHR11579">
    <property type="entry name" value="PROTEIN-L-ISOASPARTATE O-METHYLTRANSFERASE"/>
    <property type="match status" value="1"/>
</dbReference>
<dbReference type="NCBIfam" id="TIGR00080">
    <property type="entry name" value="pimt"/>
    <property type="match status" value="1"/>
</dbReference>
<dbReference type="FunFam" id="3.40.50.150:FF:000010">
    <property type="entry name" value="Protein-L-isoaspartate O-methyltransferase"/>
    <property type="match status" value="1"/>
</dbReference>
<keyword evidence="5 7" id="KW-0808">Transferase</keyword>
<keyword evidence="9" id="KW-1185">Reference proteome</keyword>
<evidence type="ECO:0000256" key="4">
    <source>
        <dbReference type="ARBA" id="ARBA00022603"/>
    </source>
</evidence>
<organism evidence="8 9">
    <name type="scientific">Bilophila wadsworthia (strain 3_1_6)</name>
    <dbReference type="NCBI Taxonomy" id="563192"/>
    <lineage>
        <taxon>Bacteria</taxon>
        <taxon>Pseudomonadati</taxon>
        <taxon>Thermodesulfobacteriota</taxon>
        <taxon>Desulfovibrionia</taxon>
        <taxon>Desulfovibrionales</taxon>
        <taxon>Desulfovibrionaceae</taxon>
        <taxon>Bilophila</taxon>
    </lineage>
</organism>
<evidence type="ECO:0000313" key="9">
    <source>
        <dbReference type="Proteomes" id="UP000006034"/>
    </source>
</evidence>
<dbReference type="PANTHER" id="PTHR11579:SF0">
    <property type="entry name" value="PROTEIN-L-ISOASPARTATE(D-ASPARTATE) O-METHYLTRANSFERASE"/>
    <property type="match status" value="1"/>
</dbReference>
<evidence type="ECO:0000256" key="1">
    <source>
        <dbReference type="ARBA" id="ARBA00004496"/>
    </source>
</evidence>
<dbReference type="GO" id="GO:0005737">
    <property type="term" value="C:cytoplasm"/>
    <property type="evidence" value="ECO:0007669"/>
    <property type="project" value="UniProtKB-SubCell"/>
</dbReference>
<dbReference type="STRING" id="563192.HMPREF0179_01459"/>
<evidence type="ECO:0000256" key="5">
    <source>
        <dbReference type="ARBA" id="ARBA00022679"/>
    </source>
</evidence>
<feature type="active site" evidence="7">
    <location>
        <position position="70"/>
    </location>
</feature>
<dbReference type="InterPro" id="IPR000682">
    <property type="entry name" value="PCMT"/>
</dbReference>
<dbReference type="GeneID" id="78086581"/>
<dbReference type="SUPFAM" id="SSF53335">
    <property type="entry name" value="S-adenosyl-L-methionine-dependent methyltransferases"/>
    <property type="match status" value="1"/>
</dbReference>
<comment type="subcellular location">
    <subcellularLocation>
        <location evidence="1 7">Cytoplasm</location>
    </subcellularLocation>
</comment>
<protein>
    <recommendedName>
        <fullName evidence="7">Protein-L-isoaspartate O-methyltransferase</fullName>
        <ecNumber evidence="7">2.1.1.77</ecNumber>
    </recommendedName>
    <alternativeName>
        <fullName evidence="7">L-isoaspartyl protein carboxyl methyltransferase</fullName>
    </alternativeName>
    <alternativeName>
        <fullName evidence="7">Protein L-isoaspartyl methyltransferase</fullName>
    </alternativeName>
    <alternativeName>
        <fullName evidence="7">Protein-beta-aspartate methyltransferase</fullName>
        <shortName evidence="7">PIMT</shortName>
    </alternativeName>
</protein>
<reference evidence="8 9" key="1">
    <citation type="submission" date="2010-10" db="EMBL/GenBank/DDBJ databases">
        <authorList>
            <consortium name="The Broad Institute Genome Sequencing Platform"/>
            <person name="Ward D."/>
            <person name="Earl A."/>
            <person name="Feldgarden M."/>
            <person name="Young S.K."/>
            <person name="Gargeya S."/>
            <person name="Zeng Q."/>
            <person name="Alvarado L."/>
            <person name="Berlin A."/>
            <person name="Bochicchio J."/>
            <person name="Chapman S.B."/>
            <person name="Chen Z."/>
            <person name="Freedman E."/>
            <person name="Gellesch M."/>
            <person name="Goldberg J."/>
            <person name="Griggs A."/>
            <person name="Gujja S."/>
            <person name="Heilman E."/>
            <person name="Heiman D."/>
            <person name="Howarth C."/>
            <person name="Mehta T."/>
            <person name="Neiman D."/>
            <person name="Pearson M."/>
            <person name="Roberts A."/>
            <person name="Saif S."/>
            <person name="Shea T."/>
            <person name="Shenoy N."/>
            <person name="Sisk P."/>
            <person name="Stolte C."/>
            <person name="Sykes S."/>
            <person name="White J."/>
            <person name="Yandava C."/>
            <person name="Allen-Vercoe E."/>
            <person name="Sibley C."/>
            <person name="Ambrose C.E."/>
            <person name="Strauss J."/>
            <person name="Daigneault M."/>
            <person name="Haas B."/>
            <person name="Nusbaum C."/>
            <person name="Birren B."/>
        </authorList>
    </citation>
    <scope>NUCLEOTIDE SEQUENCE [LARGE SCALE GENOMIC DNA]</scope>
    <source>
        <strain evidence="8 9">3_1_6</strain>
    </source>
</reference>
<evidence type="ECO:0000256" key="3">
    <source>
        <dbReference type="ARBA" id="ARBA00022490"/>
    </source>
</evidence>
<evidence type="ECO:0000256" key="7">
    <source>
        <dbReference type="HAMAP-Rule" id="MF_00090"/>
    </source>
</evidence>
<proteinExistence type="inferred from homology"/>
<keyword evidence="4 7" id="KW-0489">Methyltransferase</keyword>
<sequence>MTELGQHRIFPDFKRQRARMVKLLEEQGITDEAVLAAMRTVRRHLFVPEALQGRAYEDHALPIGFGQTISQPYIVAFMSQLLEAKPGMKVLEIGTGSGYQAAVLREMGLEVFTIERVRELYEAARELFPEGSPGIRMKLSDGTLGWRVQAPFDRIIVTAGGPNLPLPLLEQLADPGIMAIPVGRARREQKLLRVSKREGRVTARAFGNVAFVDLVGDHGW</sequence>
<dbReference type="PROSITE" id="PS01279">
    <property type="entry name" value="PCMT"/>
    <property type="match status" value="1"/>
</dbReference>
<comment type="function">
    <text evidence="7">Catalyzes the methyl esterification of L-isoaspartyl residues in peptides and proteins that result from spontaneous decomposition of normal L-aspartyl and L-asparaginyl residues. It plays a role in the repair and/or degradation of damaged proteins.</text>
</comment>
<accession>E5Y5J6</accession>
<name>E5Y5J6_BILW3</name>
<keyword evidence="6 7" id="KW-0949">S-adenosyl-L-methionine</keyword>
<dbReference type="Proteomes" id="UP000006034">
    <property type="component" value="Unassembled WGS sequence"/>
</dbReference>
<comment type="catalytic activity">
    <reaction evidence="7">
        <text>[protein]-L-isoaspartate + S-adenosyl-L-methionine = [protein]-L-isoaspartate alpha-methyl ester + S-adenosyl-L-homocysteine</text>
        <dbReference type="Rhea" id="RHEA:12705"/>
        <dbReference type="Rhea" id="RHEA-COMP:12143"/>
        <dbReference type="Rhea" id="RHEA-COMP:12144"/>
        <dbReference type="ChEBI" id="CHEBI:57856"/>
        <dbReference type="ChEBI" id="CHEBI:59789"/>
        <dbReference type="ChEBI" id="CHEBI:90596"/>
        <dbReference type="ChEBI" id="CHEBI:90598"/>
        <dbReference type="EC" id="2.1.1.77"/>
    </reaction>
</comment>
<dbReference type="EC" id="2.1.1.77" evidence="7"/>
<dbReference type="AlphaFoldDB" id="E5Y5J6"/>
<dbReference type="RefSeq" id="WP_016360834.1">
    <property type="nucleotide sequence ID" value="NZ_KE150238.1"/>
</dbReference>
<keyword evidence="3 7" id="KW-0963">Cytoplasm</keyword>
<dbReference type="HOGENOM" id="CLU_055432_2_0_7"/>
<dbReference type="eggNOG" id="COG2518">
    <property type="taxonomic scope" value="Bacteria"/>
</dbReference>
<evidence type="ECO:0000256" key="2">
    <source>
        <dbReference type="ARBA" id="ARBA00005369"/>
    </source>
</evidence>
<reference evidence="8 9" key="2">
    <citation type="submission" date="2013-04" db="EMBL/GenBank/DDBJ databases">
        <title>The Genome Sequence of Bilophila wadsworthia 3_1_6.</title>
        <authorList>
            <consortium name="The Broad Institute Genomics Platform"/>
            <person name="Earl A."/>
            <person name="Ward D."/>
            <person name="Feldgarden M."/>
            <person name="Gevers D."/>
            <person name="Sibley C."/>
            <person name="Strauss J."/>
            <person name="Allen-Vercoe E."/>
            <person name="Walker B."/>
            <person name="Young S."/>
            <person name="Zeng Q."/>
            <person name="Gargeya S."/>
            <person name="Fitzgerald M."/>
            <person name="Haas B."/>
            <person name="Abouelleil A."/>
            <person name="Allen A.W."/>
            <person name="Alvarado L."/>
            <person name="Arachchi H.M."/>
            <person name="Berlin A.M."/>
            <person name="Chapman S.B."/>
            <person name="Gainer-Dewar J."/>
            <person name="Goldberg J."/>
            <person name="Griggs A."/>
            <person name="Gujja S."/>
            <person name="Hansen M."/>
            <person name="Howarth C."/>
            <person name="Imamovic A."/>
            <person name="Ireland A."/>
            <person name="Larimer J."/>
            <person name="McCowan C."/>
            <person name="Murphy C."/>
            <person name="Pearson M."/>
            <person name="Poon T.W."/>
            <person name="Priest M."/>
            <person name="Roberts A."/>
            <person name="Saif S."/>
            <person name="Shea T."/>
            <person name="Sisk P."/>
            <person name="Sykes S."/>
            <person name="Wortman J."/>
            <person name="Nusbaum C."/>
            <person name="Birren B."/>
        </authorList>
    </citation>
    <scope>NUCLEOTIDE SEQUENCE [LARGE SCALE GENOMIC DNA]</scope>
    <source>
        <strain evidence="8 9">3_1_6</strain>
    </source>
</reference>
<evidence type="ECO:0000313" key="8">
    <source>
        <dbReference type="EMBL" id="EFV44721.2"/>
    </source>
</evidence>
<dbReference type="OrthoDB" id="9810066at2"/>
<dbReference type="NCBIfam" id="NF001453">
    <property type="entry name" value="PRK00312.1"/>
    <property type="match status" value="1"/>
</dbReference>
<comment type="similarity">
    <text evidence="2 7">Belongs to the methyltransferase superfamily. L-isoaspartyl/D-aspartyl protein methyltransferase family.</text>
</comment>
<comment type="caution">
    <text evidence="8">The sequence shown here is derived from an EMBL/GenBank/DDBJ whole genome shotgun (WGS) entry which is preliminary data.</text>
</comment>
<dbReference type="GO" id="GO:0004719">
    <property type="term" value="F:protein-L-isoaspartate (D-aspartate) O-methyltransferase activity"/>
    <property type="evidence" value="ECO:0007669"/>
    <property type="project" value="UniProtKB-UniRule"/>
</dbReference>
<dbReference type="GO" id="GO:0032259">
    <property type="term" value="P:methylation"/>
    <property type="evidence" value="ECO:0007669"/>
    <property type="project" value="UniProtKB-KW"/>
</dbReference>
<dbReference type="InterPro" id="IPR029063">
    <property type="entry name" value="SAM-dependent_MTases_sf"/>
</dbReference>
<gene>
    <name evidence="7" type="primary">pcm</name>
    <name evidence="8" type="ORF">HMPREF0179_01459</name>
</gene>
<dbReference type="Pfam" id="PF01135">
    <property type="entry name" value="PCMT"/>
    <property type="match status" value="1"/>
</dbReference>
<dbReference type="Gene3D" id="3.40.50.150">
    <property type="entry name" value="Vaccinia Virus protein VP39"/>
    <property type="match status" value="1"/>
</dbReference>
<evidence type="ECO:0000256" key="6">
    <source>
        <dbReference type="ARBA" id="ARBA00022691"/>
    </source>
</evidence>